<dbReference type="AlphaFoldDB" id="D8GLL4"/>
<dbReference type="RefSeq" id="WP_013237010.1">
    <property type="nucleotide sequence ID" value="NC_014328.1"/>
</dbReference>
<dbReference type="Pfam" id="PF07508">
    <property type="entry name" value="Recombinase"/>
    <property type="match status" value="1"/>
</dbReference>
<feature type="domain" description="Recombinase" evidence="1">
    <location>
        <begin position="2"/>
        <end position="69"/>
    </location>
</feature>
<sequence>MEQLGIKSPMGKEKWVNKCTIDVILSNEKYIGIIRIFNSRNSEVHYLVEDNNPAIISDEKFKAVQIEKTRRSNVTTAENGTKRKDR</sequence>
<dbReference type="GO" id="GO:0003677">
    <property type="term" value="F:DNA binding"/>
    <property type="evidence" value="ECO:0007669"/>
    <property type="project" value="InterPro"/>
</dbReference>
<reference evidence="2 3" key="1">
    <citation type="journal article" date="2010" name="Proc. Natl. Acad. Sci. U.S.A.">
        <title>Clostridium ljungdahlii represents a microbial production platform based on syngas.</title>
        <authorList>
            <person name="Kopke M."/>
            <person name="Held C."/>
            <person name="Hujer S."/>
            <person name="Liesegang H."/>
            <person name="Wiezer A."/>
            <person name="Wollherr A."/>
            <person name="Ehrenreich A."/>
            <person name="Liebl W."/>
            <person name="Gottschalk G."/>
            <person name="Durre P."/>
        </authorList>
    </citation>
    <scope>NUCLEOTIDE SEQUENCE [LARGE SCALE GENOMIC DNA]</scope>
    <source>
        <strain evidence="3">ATCC 55383 / DSM 13528 / PETC</strain>
    </source>
</reference>
<dbReference type="eggNOG" id="COG1961">
    <property type="taxonomic scope" value="Bacteria"/>
</dbReference>
<organism evidence="2 3">
    <name type="scientific">Clostridium ljungdahlii (strain ATCC 55383 / DSM 13528 / PETC)</name>
    <dbReference type="NCBI Taxonomy" id="748727"/>
    <lineage>
        <taxon>Bacteria</taxon>
        <taxon>Bacillati</taxon>
        <taxon>Bacillota</taxon>
        <taxon>Clostridia</taxon>
        <taxon>Eubacteriales</taxon>
        <taxon>Clostridiaceae</taxon>
        <taxon>Clostridium</taxon>
    </lineage>
</organism>
<evidence type="ECO:0000313" key="2">
    <source>
        <dbReference type="EMBL" id="ADK13410.1"/>
    </source>
</evidence>
<dbReference type="HOGENOM" id="CLU_2492358_0_0_9"/>
<protein>
    <recommendedName>
        <fullName evidence="1">Recombinase domain-containing protein</fullName>
    </recommendedName>
</protein>
<dbReference type="EMBL" id="CP001666">
    <property type="protein sequence ID" value="ADK13410.1"/>
    <property type="molecule type" value="Genomic_DNA"/>
</dbReference>
<dbReference type="InterPro" id="IPR038109">
    <property type="entry name" value="DNA_bind_recomb_sf"/>
</dbReference>
<proteinExistence type="predicted"/>
<dbReference type="Proteomes" id="UP000001656">
    <property type="component" value="Chromosome"/>
</dbReference>
<accession>D8GLL4</accession>
<evidence type="ECO:0000313" key="3">
    <source>
        <dbReference type="Proteomes" id="UP000001656"/>
    </source>
</evidence>
<name>D8GLL4_CLOLD</name>
<dbReference type="KEGG" id="clj:CLJU_c03280"/>
<evidence type="ECO:0000259" key="1">
    <source>
        <dbReference type="Pfam" id="PF07508"/>
    </source>
</evidence>
<dbReference type="STRING" id="748727.CLJU_c03280"/>
<dbReference type="InterPro" id="IPR011109">
    <property type="entry name" value="DNA_bind_recombinase_dom"/>
</dbReference>
<gene>
    <name evidence="2" type="ordered locus">CLJU_c03280</name>
</gene>
<dbReference type="GO" id="GO:0000150">
    <property type="term" value="F:DNA strand exchange activity"/>
    <property type="evidence" value="ECO:0007669"/>
    <property type="project" value="InterPro"/>
</dbReference>
<dbReference type="Gene3D" id="3.90.1750.20">
    <property type="entry name" value="Putative Large Serine Recombinase, Chain B, Domain 2"/>
    <property type="match status" value="1"/>
</dbReference>